<dbReference type="EMBL" id="LK932552">
    <property type="protein sequence ID" value="CDS90523.1"/>
    <property type="molecule type" value="Genomic_DNA"/>
</dbReference>
<dbReference type="PROSITE" id="PS50977">
    <property type="entry name" value="HTH_TETR_2"/>
    <property type="match status" value="1"/>
</dbReference>
<evidence type="ECO:0000256" key="2">
    <source>
        <dbReference type="PROSITE-ProRule" id="PRU00335"/>
    </source>
</evidence>
<dbReference type="Pfam" id="PF00440">
    <property type="entry name" value="TetR_N"/>
    <property type="match status" value="1"/>
</dbReference>
<dbReference type="InterPro" id="IPR009057">
    <property type="entry name" value="Homeodomain-like_sf"/>
</dbReference>
<organism evidence="6">
    <name type="scientific">Clostridioides difficile</name>
    <name type="common">Peptoclostridium difficile</name>
    <dbReference type="NCBI Taxonomy" id="1496"/>
    <lineage>
        <taxon>Bacteria</taxon>
        <taxon>Bacillati</taxon>
        <taxon>Bacillota</taxon>
        <taxon>Clostridia</taxon>
        <taxon>Peptostreptococcales</taxon>
        <taxon>Peptostreptococcaceae</taxon>
        <taxon>Clostridioides</taxon>
    </lineage>
</organism>
<name>A0A069ANM8_CLODI</name>
<evidence type="ECO:0000256" key="1">
    <source>
        <dbReference type="ARBA" id="ARBA00023125"/>
    </source>
</evidence>
<dbReference type="InterPro" id="IPR001647">
    <property type="entry name" value="HTH_TetR"/>
</dbReference>
<keyword evidence="1 2" id="KW-0238">DNA-binding</keyword>
<evidence type="ECO:0000313" key="4">
    <source>
        <dbReference type="EMBL" id="CDS82840.1"/>
    </source>
</evidence>
<reference evidence="6" key="1">
    <citation type="submission" date="2014-07" db="EMBL/GenBank/DDBJ databases">
        <authorList>
            <person name="Monot Marc"/>
        </authorList>
    </citation>
    <scope>NUCLEOTIDE SEQUENCE</scope>
    <source>
        <strain evidence="6">7032989</strain>
        <strain evidence="4">7032994</strain>
    </source>
</reference>
<dbReference type="PANTHER" id="PTHR43479:SF11">
    <property type="entry name" value="ACREF_ENVCD OPERON REPRESSOR-RELATED"/>
    <property type="match status" value="1"/>
</dbReference>
<proteinExistence type="predicted"/>
<dbReference type="RefSeq" id="WP_021366510.1">
    <property type="nucleotide sequence ID" value="NZ_BBYB01000024.1"/>
</dbReference>
<dbReference type="EMBL" id="LK933005">
    <property type="protein sequence ID" value="CDT20914.1"/>
    <property type="molecule type" value="Genomic_DNA"/>
</dbReference>
<dbReference type="EMBL" id="LK932322">
    <property type="protein sequence ID" value="CDS82840.1"/>
    <property type="molecule type" value="Genomic_DNA"/>
</dbReference>
<dbReference type="PRINTS" id="PR00455">
    <property type="entry name" value="HTHTETR"/>
</dbReference>
<dbReference type="GO" id="GO:0003677">
    <property type="term" value="F:DNA binding"/>
    <property type="evidence" value="ECO:0007669"/>
    <property type="project" value="UniProtKB-UniRule"/>
</dbReference>
<evidence type="ECO:0000313" key="6">
    <source>
        <dbReference type="EMBL" id="CDT20914.1"/>
    </source>
</evidence>
<dbReference type="InterPro" id="IPR050624">
    <property type="entry name" value="HTH-type_Tx_Regulator"/>
</dbReference>
<dbReference type="SUPFAM" id="SSF46689">
    <property type="entry name" value="Homeodomain-like"/>
    <property type="match status" value="1"/>
</dbReference>
<dbReference type="Gene3D" id="1.10.357.10">
    <property type="entry name" value="Tetracycline Repressor, domain 2"/>
    <property type="match status" value="1"/>
</dbReference>
<accession>A0A069ANM8</accession>
<feature type="domain" description="HTH tetR-type" evidence="3">
    <location>
        <begin position="8"/>
        <end position="68"/>
    </location>
</feature>
<dbReference type="PANTHER" id="PTHR43479">
    <property type="entry name" value="ACREF/ENVCD OPERON REPRESSOR-RELATED"/>
    <property type="match status" value="1"/>
</dbReference>
<gene>
    <name evidence="6" type="ORF">BN1095_340172</name>
    <name evidence="5" type="ORF">BN1096_950003</name>
    <name evidence="4" type="ORF">BN1097_1170003</name>
</gene>
<dbReference type="AlphaFoldDB" id="A0A069ANM8"/>
<evidence type="ECO:0000259" key="3">
    <source>
        <dbReference type="PROSITE" id="PS50977"/>
    </source>
</evidence>
<protein>
    <submittedName>
        <fullName evidence="6">Transcriptional regulator</fullName>
    </submittedName>
</protein>
<evidence type="ECO:0000313" key="5">
    <source>
        <dbReference type="EMBL" id="CDS90523.1"/>
    </source>
</evidence>
<sequence length="186" mass="21708">MRISKEPEERKQEILETAIKLFSVNGFEKTSISDIAKEIGIAQGLCYRYFPSKDVLFQSAINEYSNILVANMTKNINIKKDSLKDILRKMILFAEQEDDTYYPVFHNNQNKNFHNLLTLNVCEKLFPIVSEIIERANYTNEIQVNDVEMYASFCIYGQLGIILNTDISIKEKSLRIKAFFRDLFRL</sequence>
<feature type="DNA-binding region" description="H-T-H motif" evidence="2">
    <location>
        <begin position="31"/>
        <end position="50"/>
    </location>
</feature>